<dbReference type="Proteomes" id="UP001208570">
    <property type="component" value="Unassembled WGS sequence"/>
</dbReference>
<dbReference type="Pfam" id="PF00293">
    <property type="entry name" value="NUDIX"/>
    <property type="match status" value="1"/>
</dbReference>
<proteinExistence type="inferred from homology"/>
<keyword evidence="1 2" id="KW-0378">Hydrolase</keyword>
<evidence type="ECO:0000259" key="3">
    <source>
        <dbReference type="PROSITE" id="PS51462"/>
    </source>
</evidence>
<dbReference type="PANTHER" id="PTHR22769:SF56">
    <property type="entry name" value="8-OXO-DGDP PHOSPHATASE NUDT18"/>
    <property type="match status" value="1"/>
</dbReference>
<protein>
    <recommendedName>
        <fullName evidence="3">Nudix hydrolase domain-containing protein</fullName>
    </recommendedName>
</protein>
<dbReference type="SUPFAM" id="SSF55811">
    <property type="entry name" value="Nudix"/>
    <property type="match status" value="1"/>
</dbReference>
<accession>A0AAD9JWA1</accession>
<feature type="domain" description="Nudix hydrolase" evidence="3">
    <location>
        <begin position="33"/>
        <end position="169"/>
    </location>
</feature>
<comment type="caution">
    <text evidence="4">The sequence shown here is derived from an EMBL/GenBank/DDBJ whole genome shotgun (WGS) entry which is preliminary data.</text>
</comment>
<dbReference type="InterPro" id="IPR015797">
    <property type="entry name" value="NUDIX_hydrolase-like_dom_sf"/>
</dbReference>
<dbReference type="EMBL" id="JAODUP010000134">
    <property type="protein sequence ID" value="KAK2160396.1"/>
    <property type="molecule type" value="Genomic_DNA"/>
</dbReference>
<gene>
    <name evidence="4" type="ORF">LSH36_134g03015</name>
</gene>
<dbReference type="PRINTS" id="PR00502">
    <property type="entry name" value="NUDIXFAMILY"/>
</dbReference>
<dbReference type="GO" id="GO:0044715">
    <property type="term" value="F:8-oxo-dGDP phosphatase activity"/>
    <property type="evidence" value="ECO:0007669"/>
    <property type="project" value="TreeGrafter"/>
</dbReference>
<sequence length="276" mass="30660">MEAAAELTLILQGKPSLTSYTDVKIKEDDKFVPITKKTVCYIVCGILFNEHGEILMMQEAKKSCYGLWYLPAGRMELNETIEEAVQREVLEETGIEFQPTSLLSVEVSTGFWYRFTLTGQVTGGSLKTVAQQDKESLQAKWCSVELIKSGRKGFPLRSETNLLLCKEPLPHLPVGIISTTDVSLQVTIYRMIQAILGHIKVQCKLVGVLALEHCGKPAKVNDGLCISLLVTIVPKNNTLPDPYSSKYEWCCVDGELAKTVNDICQPGRLVPLLLLR</sequence>
<name>A0AAD9JWA1_9ANNE</name>
<dbReference type="InterPro" id="IPR020084">
    <property type="entry name" value="NUDIX_hydrolase_CS"/>
</dbReference>
<organism evidence="4 5">
    <name type="scientific">Paralvinella palmiformis</name>
    <dbReference type="NCBI Taxonomy" id="53620"/>
    <lineage>
        <taxon>Eukaryota</taxon>
        <taxon>Metazoa</taxon>
        <taxon>Spiralia</taxon>
        <taxon>Lophotrochozoa</taxon>
        <taxon>Annelida</taxon>
        <taxon>Polychaeta</taxon>
        <taxon>Sedentaria</taxon>
        <taxon>Canalipalpata</taxon>
        <taxon>Terebellida</taxon>
        <taxon>Terebelliformia</taxon>
        <taxon>Alvinellidae</taxon>
        <taxon>Paralvinella</taxon>
    </lineage>
</organism>
<evidence type="ECO:0000256" key="1">
    <source>
        <dbReference type="ARBA" id="ARBA00022801"/>
    </source>
</evidence>
<keyword evidence="5" id="KW-1185">Reference proteome</keyword>
<evidence type="ECO:0000256" key="2">
    <source>
        <dbReference type="RuleBase" id="RU003476"/>
    </source>
</evidence>
<comment type="similarity">
    <text evidence="2">Belongs to the Nudix hydrolase family.</text>
</comment>
<evidence type="ECO:0000313" key="4">
    <source>
        <dbReference type="EMBL" id="KAK2160396.1"/>
    </source>
</evidence>
<dbReference type="AlphaFoldDB" id="A0AAD9JWA1"/>
<dbReference type="PROSITE" id="PS51462">
    <property type="entry name" value="NUDIX"/>
    <property type="match status" value="1"/>
</dbReference>
<dbReference type="InterPro" id="IPR000086">
    <property type="entry name" value="NUDIX_hydrolase_dom"/>
</dbReference>
<dbReference type="Gene3D" id="3.90.79.10">
    <property type="entry name" value="Nucleoside Triphosphate Pyrophosphohydrolase"/>
    <property type="match status" value="1"/>
</dbReference>
<dbReference type="PROSITE" id="PS00893">
    <property type="entry name" value="NUDIX_BOX"/>
    <property type="match status" value="1"/>
</dbReference>
<evidence type="ECO:0000313" key="5">
    <source>
        <dbReference type="Proteomes" id="UP001208570"/>
    </source>
</evidence>
<dbReference type="GO" id="GO:0044716">
    <property type="term" value="F:8-oxo-GDP phosphatase activity"/>
    <property type="evidence" value="ECO:0007669"/>
    <property type="project" value="TreeGrafter"/>
</dbReference>
<dbReference type="InterPro" id="IPR020476">
    <property type="entry name" value="Nudix_hydrolase"/>
</dbReference>
<reference evidence="4" key="1">
    <citation type="journal article" date="2023" name="Mol. Biol. Evol.">
        <title>Third-Generation Sequencing Reveals the Adaptive Role of the Epigenome in Three Deep-Sea Polychaetes.</title>
        <authorList>
            <person name="Perez M."/>
            <person name="Aroh O."/>
            <person name="Sun Y."/>
            <person name="Lan Y."/>
            <person name="Juniper S.K."/>
            <person name="Young C.R."/>
            <person name="Angers B."/>
            <person name="Qian P.Y."/>
        </authorList>
    </citation>
    <scope>NUCLEOTIDE SEQUENCE</scope>
    <source>
        <strain evidence="4">P08H-3</strain>
    </source>
</reference>
<dbReference type="PANTHER" id="PTHR22769">
    <property type="entry name" value="MUTT/NUDIX HYDROLASE"/>
    <property type="match status" value="1"/>
</dbReference>